<name>A0A432ZD77_9GAMM</name>
<sequence>MLNKIANVFLVLTSIALLYKGATIAYHTSGLVRGGEFQMLITLSNQFAYFMVWGASLAFFLISKNMSKAEAE</sequence>
<evidence type="ECO:0000313" key="3">
    <source>
        <dbReference type="Proteomes" id="UP000287908"/>
    </source>
</evidence>
<feature type="transmembrane region" description="Helical" evidence="1">
    <location>
        <begin position="41"/>
        <end position="62"/>
    </location>
</feature>
<reference evidence="2 3" key="1">
    <citation type="journal article" date="2011" name="Front. Microbiol.">
        <title>Genomic signatures of strain selection and enhancement in Bacillus atrophaeus var. globigii, a historical biowarfare simulant.</title>
        <authorList>
            <person name="Gibbons H.S."/>
            <person name="Broomall S.M."/>
            <person name="McNew L.A."/>
            <person name="Daligault H."/>
            <person name="Chapman C."/>
            <person name="Bruce D."/>
            <person name="Karavis M."/>
            <person name="Krepps M."/>
            <person name="McGregor P.A."/>
            <person name="Hong C."/>
            <person name="Park K.H."/>
            <person name="Akmal A."/>
            <person name="Feldman A."/>
            <person name="Lin J.S."/>
            <person name="Chang W.E."/>
            <person name="Higgs B.W."/>
            <person name="Demirev P."/>
            <person name="Lindquist J."/>
            <person name="Liem A."/>
            <person name="Fochler E."/>
            <person name="Read T.D."/>
            <person name="Tapia R."/>
            <person name="Johnson S."/>
            <person name="Bishop-Lilly K.A."/>
            <person name="Detter C."/>
            <person name="Han C."/>
            <person name="Sozhamannan S."/>
            <person name="Rosenzweig C.N."/>
            <person name="Skowronski E.W."/>
        </authorList>
    </citation>
    <scope>NUCLEOTIDE SEQUENCE [LARGE SCALE GENOMIC DNA]</scope>
    <source>
        <strain evidence="2 3">CL-SP19</strain>
    </source>
</reference>
<keyword evidence="3" id="KW-1185">Reference proteome</keyword>
<protein>
    <submittedName>
        <fullName evidence="2">Uncharacterized protein</fullName>
    </submittedName>
</protein>
<keyword evidence="1" id="KW-1133">Transmembrane helix</keyword>
<keyword evidence="1" id="KW-0812">Transmembrane</keyword>
<organism evidence="2 3">
    <name type="scientific">Idiomarina seosinensis</name>
    <dbReference type="NCBI Taxonomy" id="281739"/>
    <lineage>
        <taxon>Bacteria</taxon>
        <taxon>Pseudomonadati</taxon>
        <taxon>Pseudomonadota</taxon>
        <taxon>Gammaproteobacteria</taxon>
        <taxon>Alteromonadales</taxon>
        <taxon>Idiomarinaceae</taxon>
        <taxon>Idiomarina</taxon>
    </lineage>
</organism>
<dbReference type="Proteomes" id="UP000287908">
    <property type="component" value="Unassembled WGS sequence"/>
</dbReference>
<evidence type="ECO:0000313" key="2">
    <source>
        <dbReference type="EMBL" id="RUO75322.1"/>
    </source>
</evidence>
<accession>A0A432ZD77</accession>
<keyword evidence="1" id="KW-0472">Membrane</keyword>
<proteinExistence type="predicted"/>
<dbReference type="AlphaFoldDB" id="A0A432ZD77"/>
<gene>
    <name evidence="2" type="ORF">CWI81_10135</name>
</gene>
<dbReference type="EMBL" id="PIQF01000003">
    <property type="protein sequence ID" value="RUO75322.1"/>
    <property type="molecule type" value="Genomic_DNA"/>
</dbReference>
<comment type="caution">
    <text evidence="2">The sequence shown here is derived from an EMBL/GenBank/DDBJ whole genome shotgun (WGS) entry which is preliminary data.</text>
</comment>
<evidence type="ECO:0000256" key="1">
    <source>
        <dbReference type="SAM" id="Phobius"/>
    </source>
</evidence>
<dbReference type="RefSeq" id="WP_126785195.1">
    <property type="nucleotide sequence ID" value="NZ_PIQF01000003.1"/>
</dbReference>